<dbReference type="GO" id="GO:0020037">
    <property type="term" value="F:heme binding"/>
    <property type="evidence" value="ECO:0007669"/>
    <property type="project" value="InterPro"/>
</dbReference>
<proteinExistence type="predicted"/>
<sequence>METMELPVILKDLKNESFLKEISIFQEDIDNFILDSVKKGLLKGVKIDGVSNPISSQNYYIKRINSLLPNANAKISFHKLLAMHANDFKCQINIPTTLLKLGKMDIQSYLIFTNGSGQVSVKKCNETEFFDLKKEKSNKAFPLCCLKHENEDITSIFSKDIAISEWKKASEKSIMQHFIDLKSNPTTIIRVLWRKNMKNKYFIIINKNKYPVQRQNTSSSQSHPFRGRSRSNTDITECDEKLLKIDNNFHIPSHSRNRSHSDASDFKTLKIKKRRLSYIPYPGIKLMNVQHSQSYFSPPKIKKDCKRADSNERISPKKEVLPHINVASNVIKEEENKKYFVITKDIESCYAIESYKKAPEIEAMINQIVAFLNSCFFTSHNQLKGIIADFIQDSENKWVLLDCKDYITEADLNINTTKMQKLEPTKRSRSTQNLLITAEANLTVNNIFKHDVIFRNSNLNKGISKKNTLRNEACKIDLIDLSHTKIADNEETNGSQVDTDETPSRKNTECTTSPHDNIQNNIILYGAQFFSPIFKQKNDSPPQCQSQSKSLWKDNNYTHIRKHYVNIVSNFDEMVTSVKVAKKKQENLVEKYGGTEFWNQFILSFYRKVLSTEMLKKHFKNTNLENFGKIVSGMFRILSGSVNLEFRRKIRAVHANMKIGITESEFDCFADIFVNTLNDFSVSEEDRNLIMIQVKSMKRLVAR</sequence>
<name>A0AAU9J075_9CILI</name>
<dbReference type="SUPFAM" id="SSF46458">
    <property type="entry name" value="Globin-like"/>
    <property type="match status" value="1"/>
</dbReference>
<dbReference type="Proteomes" id="UP001162131">
    <property type="component" value="Unassembled WGS sequence"/>
</dbReference>
<dbReference type="AlphaFoldDB" id="A0AAU9J075"/>
<gene>
    <name evidence="2" type="ORF">BSTOLATCC_MIC23471</name>
</gene>
<organism evidence="2 3">
    <name type="scientific">Blepharisma stoltei</name>
    <dbReference type="NCBI Taxonomy" id="1481888"/>
    <lineage>
        <taxon>Eukaryota</taxon>
        <taxon>Sar</taxon>
        <taxon>Alveolata</taxon>
        <taxon>Ciliophora</taxon>
        <taxon>Postciliodesmatophora</taxon>
        <taxon>Heterotrichea</taxon>
        <taxon>Heterotrichida</taxon>
        <taxon>Blepharismidae</taxon>
        <taxon>Blepharisma</taxon>
    </lineage>
</organism>
<keyword evidence="3" id="KW-1185">Reference proteome</keyword>
<dbReference type="InterPro" id="IPR012292">
    <property type="entry name" value="Globin/Proto"/>
</dbReference>
<evidence type="ECO:0000313" key="3">
    <source>
        <dbReference type="Proteomes" id="UP001162131"/>
    </source>
</evidence>
<dbReference type="Gene3D" id="1.10.490.10">
    <property type="entry name" value="Globins"/>
    <property type="match status" value="1"/>
</dbReference>
<evidence type="ECO:0000313" key="2">
    <source>
        <dbReference type="EMBL" id="CAG9319263.1"/>
    </source>
</evidence>
<reference evidence="2" key="1">
    <citation type="submission" date="2021-09" db="EMBL/GenBank/DDBJ databases">
        <authorList>
            <consortium name="AG Swart"/>
            <person name="Singh M."/>
            <person name="Singh A."/>
            <person name="Seah K."/>
            <person name="Emmerich C."/>
        </authorList>
    </citation>
    <scope>NUCLEOTIDE SEQUENCE</scope>
    <source>
        <strain evidence="2">ATCC30299</strain>
    </source>
</reference>
<comment type="caution">
    <text evidence="2">The sequence shown here is derived from an EMBL/GenBank/DDBJ whole genome shotgun (WGS) entry which is preliminary data.</text>
</comment>
<feature type="compositionally biased region" description="Polar residues" evidence="1">
    <location>
        <begin position="213"/>
        <end position="223"/>
    </location>
</feature>
<feature type="region of interest" description="Disordered" evidence="1">
    <location>
        <begin position="213"/>
        <end position="233"/>
    </location>
</feature>
<accession>A0AAU9J075</accession>
<dbReference type="GO" id="GO:0019825">
    <property type="term" value="F:oxygen binding"/>
    <property type="evidence" value="ECO:0007669"/>
    <property type="project" value="InterPro"/>
</dbReference>
<feature type="region of interest" description="Disordered" evidence="1">
    <location>
        <begin position="487"/>
        <end position="515"/>
    </location>
</feature>
<protein>
    <submittedName>
        <fullName evidence="2">Uncharacterized protein</fullName>
    </submittedName>
</protein>
<dbReference type="InterPro" id="IPR009050">
    <property type="entry name" value="Globin-like_sf"/>
</dbReference>
<evidence type="ECO:0000256" key="1">
    <source>
        <dbReference type="SAM" id="MobiDB-lite"/>
    </source>
</evidence>
<dbReference type="EMBL" id="CAJZBQ010000022">
    <property type="protein sequence ID" value="CAG9319263.1"/>
    <property type="molecule type" value="Genomic_DNA"/>
</dbReference>